<keyword evidence="1" id="KW-0732">Signal</keyword>
<dbReference type="AlphaFoldDB" id="A0A4D6LEP7"/>
<feature type="signal peptide" evidence="1">
    <location>
        <begin position="1"/>
        <end position="15"/>
    </location>
</feature>
<evidence type="ECO:0000256" key="1">
    <source>
        <dbReference type="SAM" id="SignalP"/>
    </source>
</evidence>
<organism evidence="2 3">
    <name type="scientific">Vigna unguiculata</name>
    <name type="common">Cowpea</name>
    <dbReference type="NCBI Taxonomy" id="3917"/>
    <lineage>
        <taxon>Eukaryota</taxon>
        <taxon>Viridiplantae</taxon>
        <taxon>Streptophyta</taxon>
        <taxon>Embryophyta</taxon>
        <taxon>Tracheophyta</taxon>
        <taxon>Spermatophyta</taxon>
        <taxon>Magnoliopsida</taxon>
        <taxon>eudicotyledons</taxon>
        <taxon>Gunneridae</taxon>
        <taxon>Pentapetalae</taxon>
        <taxon>rosids</taxon>
        <taxon>fabids</taxon>
        <taxon>Fabales</taxon>
        <taxon>Fabaceae</taxon>
        <taxon>Papilionoideae</taxon>
        <taxon>50 kb inversion clade</taxon>
        <taxon>NPAAA clade</taxon>
        <taxon>indigoferoid/millettioid clade</taxon>
        <taxon>Phaseoleae</taxon>
        <taxon>Vigna</taxon>
    </lineage>
</organism>
<accession>A0A4D6LEP7</accession>
<sequence>MGCVFLVWLRVCVEELGLGPIRLIRKGCWLIRVKLHVKANNFGYRLKKYTRVASICHFQEKNIVHIVRFGFGCFLCVIELVFIESEMAGKRKRNSSSEKLKEDVNRGKAYVSTKKKDVNRGKASGSTKKAFMSDNKEDCIEHRYQTKYIVEANALLSNSHHSILELTLFSSCLRIKKELNINCALLRKVLSRWEFIQVRQ</sequence>
<evidence type="ECO:0000313" key="2">
    <source>
        <dbReference type="EMBL" id="QCD86953.1"/>
    </source>
</evidence>
<proteinExistence type="predicted"/>
<gene>
    <name evidence="2" type="ORF">DEO72_LG3g1484</name>
</gene>
<dbReference type="Proteomes" id="UP000501690">
    <property type="component" value="Linkage Group LG3"/>
</dbReference>
<feature type="chain" id="PRO_5020039860" evidence="1">
    <location>
        <begin position="16"/>
        <end position="200"/>
    </location>
</feature>
<name>A0A4D6LEP7_VIGUN</name>
<evidence type="ECO:0000313" key="3">
    <source>
        <dbReference type="Proteomes" id="UP000501690"/>
    </source>
</evidence>
<dbReference type="EMBL" id="CP039347">
    <property type="protein sequence ID" value="QCD86953.1"/>
    <property type="molecule type" value="Genomic_DNA"/>
</dbReference>
<protein>
    <submittedName>
        <fullName evidence="2">Uncharacterized protein</fullName>
    </submittedName>
</protein>
<reference evidence="2 3" key="1">
    <citation type="submission" date="2019-04" db="EMBL/GenBank/DDBJ databases">
        <title>An improved genome assembly and genetic linkage map for asparagus bean, Vigna unguiculata ssp. sesquipedialis.</title>
        <authorList>
            <person name="Xia Q."/>
            <person name="Zhang R."/>
            <person name="Dong Y."/>
        </authorList>
    </citation>
    <scope>NUCLEOTIDE SEQUENCE [LARGE SCALE GENOMIC DNA]</scope>
    <source>
        <tissue evidence="2">Leaf</tissue>
    </source>
</reference>
<keyword evidence="3" id="KW-1185">Reference proteome</keyword>